<dbReference type="GO" id="GO:0008237">
    <property type="term" value="F:metallopeptidase activity"/>
    <property type="evidence" value="ECO:0007669"/>
    <property type="project" value="UniProtKB-KW"/>
</dbReference>
<keyword evidence="3" id="KW-0378">Hydrolase</keyword>
<dbReference type="Proteomes" id="UP000580839">
    <property type="component" value="Unassembled WGS sequence"/>
</dbReference>
<dbReference type="EMBL" id="JABFRW010000136">
    <property type="protein sequence ID" value="NOT34674.1"/>
    <property type="molecule type" value="Genomic_DNA"/>
</dbReference>
<dbReference type="InterPro" id="IPR003675">
    <property type="entry name" value="Rce1/LyrA-like_dom"/>
</dbReference>
<dbReference type="AlphaFoldDB" id="A0A849SPV2"/>
<reference evidence="3 4" key="1">
    <citation type="submission" date="2020-04" db="EMBL/GenBank/DDBJ databases">
        <title>Metagenomic profiling of ammonia- and methane-oxidizing microorganisms in a Dutch drinking water treatment plant.</title>
        <authorList>
            <person name="Poghosyan L."/>
            <person name="Leucker S."/>
        </authorList>
    </citation>
    <scope>NUCLEOTIDE SEQUENCE [LARGE SCALE GENOMIC DNA]</scope>
    <source>
        <strain evidence="3">S-RSF-IL-03</strain>
    </source>
</reference>
<feature type="transmembrane region" description="Helical" evidence="1">
    <location>
        <begin position="6"/>
        <end position="39"/>
    </location>
</feature>
<organism evidence="3 4">
    <name type="scientific">Eiseniibacteriota bacterium</name>
    <dbReference type="NCBI Taxonomy" id="2212470"/>
    <lineage>
        <taxon>Bacteria</taxon>
        <taxon>Candidatus Eiseniibacteriota</taxon>
    </lineage>
</organism>
<keyword evidence="1" id="KW-0472">Membrane</keyword>
<feature type="transmembrane region" description="Helical" evidence="1">
    <location>
        <begin position="142"/>
        <end position="158"/>
    </location>
</feature>
<evidence type="ECO:0000313" key="4">
    <source>
        <dbReference type="Proteomes" id="UP000580839"/>
    </source>
</evidence>
<dbReference type="Pfam" id="PF02517">
    <property type="entry name" value="Rce1-like"/>
    <property type="match status" value="1"/>
</dbReference>
<dbReference type="GO" id="GO:0080120">
    <property type="term" value="P:CAAX-box protein maturation"/>
    <property type="evidence" value="ECO:0007669"/>
    <property type="project" value="UniProtKB-ARBA"/>
</dbReference>
<keyword evidence="3" id="KW-0482">Metalloprotease</keyword>
<accession>A0A849SPV2</accession>
<evidence type="ECO:0000313" key="3">
    <source>
        <dbReference type="EMBL" id="NOT34674.1"/>
    </source>
</evidence>
<name>A0A849SPV2_UNCEI</name>
<keyword evidence="3" id="KW-0645">Protease</keyword>
<comment type="caution">
    <text evidence="3">The sequence shown here is derived from an EMBL/GenBank/DDBJ whole genome shotgun (WGS) entry which is preliminary data.</text>
</comment>
<feature type="domain" description="CAAX prenyl protease 2/Lysostaphin resistance protein A-like" evidence="2">
    <location>
        <begin position="105"/>
        <end position="201"/>
    </location>
</feature>
<dbReference type="PANTHER" id="PTHR43592">
    <property type="entry name" value="CAAX AMINO TERMINAL PROTEASE"/>
    <property type="match status" value="1"/>
</dbReference>
<sequence>MIRSVLEVIVFVLVVVADAVGLVPLTQTIVLLPLVWVALRVGREPWASIGFQRPEHLGRMIAIGIVAGVALEALAVLVTTPWISGLFGVQPDYSELREIRGNLPMLLLFLALSWTLAAFGEEICFRGFLMKRLARLFGESRAAWWVSLLLSSVLFGWGHTEQGVSGWVQEGLSGFLLGVLFLTSGRNLVVPIVAHGVSNTVAFVLIYLGRYPGLG</sequence>
<keyword evidence="1" id="KW-0812">Transmembrane</keyword>
<proteinExistence type="predicted"/>
<feature type="transmembrane region" description="Helical" evidence="1">
    <location>
        <begin position="103"/>
        <end position="121"/>
    </location>
</feature>
<evidence type="ECO:0000259" key="2">
    <source>
        <dbReference type="Pfam" id="PF02517"/>
    </source>
</evidence>
<evidence type="ECO:0000256" key="1">
    <source>
        <dbReference type="SAM" id="Phobius"/>
    </source>
</evidence>
<dbReference type="GO" id="GO:0004175">
    <property type="term" value="F:endopeptidase activity"/>
    <property type="evidence" value="ECO:0007669"/>
    <property type="project" value="UniProtKB-ARBA"/>
</dbReference>
<dbReference type="PANTHER" id="PTHR43592:SF15">
    <property type="entry name" value="CAAX AMINO TERMINAL PROTEASE FAMILY PROTEIN"/>
    <property type="match status" value="1"/>
</dbReference>
<gene>
    <name evidence="3" type="ORF">HOP12_10965</name>
</gene>
<protein>
    <submittedName>
        <fullName evidence="3">CPBP family intramembrane metalloprotease</fullName>
    </submittedName>
</protein>
<keyword evidence="1" id="KW-1133">Transmembrane helix</keyword>
<dbReference type="GO" id="GO:0006508">
    <property type="term" value="P:proteolysis"/>
    <property type="evidence" value="ECO:0007669"/>
    <property type="project" value="UniProtKB-KW"/>
</dbReference>
<feature type="transmembrane region" description="Helical" evidence="1">
    <location>
        <begin position="189"/>
        <end position="209"/>
    </location>
</feature>
<feature type="transmembrane region" description="Helical" evidence="1">
    <location>
        <begin position="60"/>
        <end position="83"/>
    </location>
</feature>